<dbReference type="AlphaFoldDB" id="A0AAE0NCD2"/>
<reference evidence="10" key="2">
    <citation type="submission" date="2023-06" db="EMBL/GenBank/DDBJ databases">
        <authorList>
            <consortium name="Lawrence Berkeley National Laboratory"/>
            <person name="Haridas S."/>
            <person name="Hensen N."/>
            <person name="Bonometti L."/>
            <person name="Westerberg I."/>
            <person name="Brannstrom I.O."/>
            <person name="Guillou S."/>
            <person name="Cros-Aarteil S."/>
            <person name="Calhoun S."/>
            <person name="Kuo A."/>
            <person name="Mondo S."/>
            <person name="Pangilinan J."/>
            <person name="Riley R."/>
            <person name="LaButti K."/>
            <person name="Andreopoulos B."/>
            <person name="Lipzen A."/>
            <person name="Chen C."/>
            <person name="Yanf M."/>
            <person name="Daum C."/>
            <person name="Ng V."/>
            <person name="Clum A."/>
            <person name="Steindorff A."/>
            <person name="Ohm R."/>
            <person name="Martin F."/>
            <person name="Silar P."/>
            <person name="Natvig D."/>
            <person name="Lalanne C."/>
            <person name="Gautier V."/>
            <person name="Ament-velasquez S.L."/>
            <person name="Kruys A."/>
            <person name="Hutchinson M.I."/>
            <person name="Powell A.J."/>
            <person name="Barry K."/>
            <person name="Miller A.N."/>
            <person name="Grigoriev I.V."/>
            <person name="Debuchy R."/>
            <person name="Gladieux P."/>
            <person name="Thoren M.H."/>
            <person name="Johannesson H."/>
        </authorList>
    </citation>
    <scope>NUCLEOTIDE SEQUENCE</scope>
    <source>
        <strain evidence="10">CBS 232.78</strain>
    </source>
</reference>
<dbReference type="Pfam" id="PF14609">
    <property type="entry name" value="GCP5-Mod21_N"/>
    <property type="match status" value="1"/>
</dbReference>
<accession>A0AAE0NCD2</accession>
<evidence type="ECO:0000256" key="4">
    <source>
        <dbReference type="ARBA" id="ARBA00023212"/>
    </source>
</evidence>
<dbReference type="GO" id="GO:0005874">
    <property type="term" value="C:microtubule"/>
    <property type="evidence" value="ECO:0007669"/>
    <property type="project" value="UniProtKB-KW"/>
</dbReference>
<dbReference type="CDD" id="cd22572">
    <property type="entry name" value="GCP5_NTD"/>
    <property type="match status" value="1"/>
</dbReference>
<dbReference type="InterPro" id="IPR007259">
    <property type="entry name" value="GCP"/>
</dbReference>
<comment type="subcellular location">
    <subcellularLocation>
        <location evidence="5">Cytoplasm</location>
        <location evidence="5">Cytoskeleton</location>
        <location evidence="5">Microtubule organizing center</location>
    </subcellularLocation>
</comment>
<proteinExistence type="inferred from homology"/>
<dbReference type="InterPro" id="IPR042241">
    <property type="entry name" value="GCP_C_sf"/>
</dbReference>
<dbReference type="InterPro" id="IPR040457">
    <property type="entry name" value="GCP_C"/>
</dbReference>
<comment type="similarity">
    <text evidence="1 5">Belongs to the TUBGCP family.</text>
</comment>
<dbReference type="PANTHER" id="PTHR19302">
    <property type="entry name" value="GAMMA TUBULIN COMPLEX PROTEIN"/>
    <property type="match status" value="1"/>
</dbReference>
<dbReference type="GO" id="GO:0043015">
    <property type="term" value="F:gamma-tubulin binding"/>
    <property type="evidence" value="ECO:0007669"/>
    <property type="project" value="InterPro"/>
</dbReference>
<dbReference type="GO" id="GO:0000922">
    <property type="term" value="C:spindle pole"/>
    <property type="evidence" value="ECO:0007669"/>
    <property type="project" value="InterPro"/>
</dbReference>
<evidence type="ECO:0000259" key="9">
    <source>
        <dbReference type="Pfam" id="PF17681"/>
    </source>
</evidence>
<keyword evidence="4 5" id="KW-0206">Cytoskeleton</keyword>
<gene>
    <name evidence="10" type="ORF">B0H63DRAFT_479370</name>
</gene>
<dbReference type="GO" id="GO:0051011">
    <property type="term" value="F:microtubule minus-end binding"/>
    <property type="evidence" value="ECO:0007669"/>
    <property type="project" value="TreeGrafter"/>
</dbReference>
<evidence type="ECO:0000256" key="2">
    <source>
        <dbReference type="ARBA" id="ARBA00022490"/>
    </source>
</evidence>
<dbReference type="Pfam" id="PF17681">
    <property type="entry name" value="GCP_N_terminal"/>
    <property type="match status" value="1"/>
</dbReference>
<dbReference type="PANTHER" id="PTHR19302:SF33">
    <property type="entry name" value="GAMMA-TUBULIN COMPLEX COMPONENT 5"/>
    <property type="match status" value="1"/>
</dbReference>
<feature type="compositionally biased region" description="Acidic residues" evidence="6">
    <location>
        <begin position="155"/>
        <end position="164"/>
    </location>
</feature>
<evidence type="ECO:0000256" key="6">
    <source>
        <dbReference type="SAM" id="MobiDB-lite"/>
    </source>
</evidence>
<feature type="region of interest" description="Disordered" evidence="6">
    <location>
        <begin position="150"/>
        <end position="182"/>
    </location>
</feature>
<organism evidence="10 11">
    <name type="scientific">Podospora didyma</name>
    <dbReference type="NCBI Taxonomy" id="330526"/>
    <lineage>
        <taxon>Eukaryota</taxon>
        <taxon>Fungi</taxon>
        <taxon>Dikarya</taxon>
        <taxon>Ascomycota</taxon>
        <taxon>Pezizomycotina</taxon>
        <taxon>Sordariomycetes</taxon>
        <taxon>Sordariomycetidae</taxon>
        <taxon>Sordariales</taxon>
        <taxon>Podosporaceae</taxon>
        <taxon>Podospora</taxon>
    </lineage>
</organism>
<protein>
    <recommendedName>
        <fullName evidence="5">Spindle pole body component</fullName>
    </recommendedName>
</protein>
<feature type="region of interest" description="Disordered" evidence="6">
    <location>
        <begin position="791"/>
        <end position="839"/>
    </location>
</feature>
<dbReference type="GO" id="GO:0000278">
    <property type="term" value="P:mitotic cell cycle"/>
    <property type="evidence" value="ECO:0007669"/>
    <property type="project" value="TreeGrafter"/>
</dbReference>
<evidence type="ECO:0000259" key="7">
    <source>
        <dbReference type="Pfam" id="PF04130"/>
    </source>
</evidence>
<feature type="domain" description="Gamma tubulin complex component protein N-terminal" evidence="9">
    <location>
        <begin position="235"/>
        <end position="540"/>
    </location>
</feature>
<dbReference type="Proteomes" id="UP001285441">
    <property type="component" value="Unassembled WGS sequence"/>
</dbReference>
<feature type="compositionally biased region" description="Polar residues" evidence="6">
    <location>
        <begin position="170"/>
        <end position="179"/>
    </location>
</feature>
<feature type="domain" description="Gamma tubulin complex component C-terminal" evidence="7">
    <location>
        <begin position="545"/>
        <end position="867"/>
    </location>
</feature>
<keyword evidence="3 5" id="KW-0493">Microtubule</keyword>
<comment type="caution">
    <text evidence="10">The sequence shown here is derived from an EMBL/GenBank/DDBJ whole genome shotgun (WGS) entry which is preliminary data.</text>
</comment>
<reference evidence="10" key="1">
    <citation type="journal article" date="2023" name="Mol. Phylogenet. Evol.">
        <title>Genome-scale phylogeny and comparative genomics of the fungal order Sordariales.</title>
        <authorList>
            <person name="Hensen N."/>
            <person name="Bonometti L."/>
            <person name="Westerberg I."/>
            <person name="Brannstrom I.O."/>
            <person name="Guillou S."/>
            <person name="Cros-Aarteil S."/>
            <person name="Calhoun S."/>
            <person name="Haridas S."/>
            <person name="Kuo A."/>
            <person name="Mondo S."/>
            <person name="Pangilinan J."/>
            <person name="Riley R."/>
            <person name="LaButti K."/>
            <person name="Andreopoulos B."/>
            <person name="Lipzen A."/>
            <person name="Chen C."/>
            <person name="Yan M."/>
            <person name="Daum C."/>
            <person name="Ng V."/>
            <person name="Clum A."/>
            <person name="Steindorff A."/>
            <person name="Ohm R.A."/>
            <person name="Martin F."/>
            <person name="Silar P."/>
            <person name="Natvig D.O."/>
            <person name="Lalanne C."/>
            <person name="Gautier V."/>
            <person name="Ament-Velasquez S.L."/>
            <person name="Kruys A."/>
            <person name="Hutchinson M.I."/>
            <person name="Powell A.J."/>
            <person name="Barry K."/>
            <person name="Miller A.N."/>
            <person name="Grigoriev I.V."/>
            <person name="Debuchy R."/>
            <person name="Gladieux P."/>
            <person name="Hiltunen Thoren M."/>
            <person name="Johannesson H."/>
        </authorList>
    </citation>
    <scope>NUCLEOTIDE SEQUENCE</scope>
    <source>
        <strain evidence="10">CBS 232.78</strain>
    </source>
</reference>
<dbReference type="Pfam" id="PF04130">
    <property type="entry name" value="GCP_C_terminal"/>
    <property type="match status" value="1"/>
</dbReference>
<evidence type="ECO:0000256" key="3">
    <source>
        <dbReference type="ARBA" id="ARBA00022701"/>
    </source>
</evidence>
<dbReference type="GO" id="GO:0051321">
    <property type="term" value="P:meiotic cell cycle"/>
    <property type="evidence" value="ECO:0007669"/>
    <property type="project" value="TreeGrafter"/>
</dbReference>
<keyword evidence="2 5" id="KW-0963">Cytoplasm</keyword>
<evidence type="ECO:0000259" key="8">
    <source>
        <dbReference type="Pfam" id="PF14609"/>
    </source>
</evidence>
<dbReference type="GO" id="GO:0007020">
    <property type="term" value="P:microtubule nucleation"/>
    <property type="evidence" value="ECO:0007669"/>
    <property type="project" value="InterPro"/>
</dbReference>
<dbReference type="GO" id="GO:0051225">
    <property type="term" value="P:spindle assembly"/>
    <property type="evidence" value="ECO:0007669"/>
    <property type="project" value="TreeGrafter"/>
</dbReference>
<dbReference type="EMBL" id="JAULSW010000006">
    <property type="protein sequence ID" value="KAK3378255.1"/>
    <property type="molecule type" value="Genomic_DNA"/>
</dbReference>
<dbReference type="GO" id="GO:0000930">
    <property type="term" value="C:gamma-tubulin complex"/>
    <property type="evidence" value="ECO:0007669"/>
    <property type="project" value="UniProtKB-ARBA"/>
</dbReference>
<name>A0AAE0NCD2_9PEZI</name>
<feature type="domain" description="Gamma-Tubulin ring complex non-core subunit mod21 N-terminal" evidence="8">
    <location>
        <begin position="66"/>
        <end position="157"/>
    </location>
</feature>
<evidence type="ECO:0000256" key="1">
    <source>
        <dbReference type="ARBA" id="ARBA00010337"/>
    </source>
</evidence>
<dbReference type="GO" id="GO:0031122">
    <property type="term" value="P:cytoplasmic microtubule organization"/>
    <property type="evidence" value="ECO:0007669"/>
    <property type="project" value="TreeGrafter"/>
</dbReference>
<dbReference type="InterPro" id="IPR041470">
    <property type="entry name" value="GCP_N"/>
</dbReference>
<keyword evidence="11" id="KW-1185">Reference proteome</keyword>
<evidence type="ECO:0000313" key="11">
    <source>
        <dbReference type="Proteomes" id="UP001285441"/>
    </source>
</evidence>
<dbReference type="InterPro" id="IPR059169">
    <property type="entry name" value="GCP5_N_ext"/>
</dbReference>
<dbReference type="InterPro" id="IPR032797">
    <property type="entry name" value="Mod21_N"/>
</dbReference>
<evidence type="ECO:0000313" key="10">
    <source>
        <dbReference type="EMBL" id="KAK3378255.1"/>
    </source>
</evidence>
<sequence>MAYLAELGALTGELIAAVTAIPEDQRARLDAYRESAVRSLRHHKFGQTNQFDVDDRLRGYEEHFRVVNREALADALSKRLGALKPHHNQWTPEVLHFILELSDQPAQKSRLSDLDLLVEPDVDVVPQLTWQEIAKEDGWDEEQALWKNVNFSPSSDEDDDDNEDALSVASAESLTSASSGDDRHHRIARRLAIRSPGGEVLLEVAENSQAWRHATPATDGDGRSKKISLTTSQLLREILFMLGGLETSLFDRKSNPLATYQLVGVSWDTHKALVTSFAECGRKLAPLRGFSKQNEQVPLLQVFQDSLQKSLRSFDQKLAKIQGRLVEIKEDLVVSLIGVLTELGPHLAPLYVLSGIVRQLQEERNPRAFRYLELLFDAVGIAQMEGNLAIYEFLGSIFFDCFQVYLKPIRIWMEEGRLLPGDRTFFVSESPTKPPLPQIWRSQFNLLRTPEGNLHAPRFLRPAINRIFTAGKSIIVLKHLKHHDAARSRRDEAEPQMNFGDVCPAILEFAPFSELFSASFHAWIQSKHHTASSTLRELLFSGNGLFQSLDALQHIYLMSDGSQADAFASAVFKHLDSLSDSWRDRFTLTEIAQEAFSPSVDRYRLSAKINTRVLGHSAVASRSSVRLSLPAIRLDFRLNWPVQIIVPEESIEGYQAIFAFLLQSRRAVFVLKNSILGSQVSEAGLVDHLARYYLLRSKLLWFCNSIMTYLTSLVLAPNTDRLRRCLNEATDVDDMITAHSDFINRIINESCQGPKLQPIRDCMLDIFDLAIKLDDAHQVEMVKRAEEEEEISRLSIMSSPSKTPAKRKKAVQPKKEDDDEDDLDPNWESMIAKKGGTTDKPHAIKLKDLDSDFERHLRFVASGLRGVGRASREEAAGKWDLLAEMLEIGIRGD</sequence>
<dbReference type="Gene3D" id="1.20.120.1900">
    <property type="entry name" value="Gamma-tubulin complex, C-terminal domain"/>
    <property type="match status" value="1"/>
</dbReference>
<dbReference type="GO" id="GO:0005816">
    <property type="term" value="C:spindle pole body"/>
    <property type="evidence" value="ECO:0007669"/>
    <property type="project" value="UniProtKB-ARBA"/>
</dbReference>
<evidence type="ECO:0000256" key="5">
    <source>
        <dbReference type="RuleBase" id="RU363050"/>
    </source>
</evidence>